<dbReference type="AlphaFoldDB" id="A0AAE0LD95"/>
<gene>
    <name evidence="12" type="ORF">CYMTET_10989</name>
</gene>
<dbReference type="PROSITE" id="PS01032">
    <property type="entry name" value="PPM_1"/>
    <property type="match status" value="1"/>
</dbReference>
<evidence type="ECO:0000256" key="2">
    <source>
        <dbReference type="ARBA" id="ARBA00001946"/>
    </source>
</evidence>
<feature type="region of interest" description="Disordered" evidence="10">
    <location>
        <begin position="1"/>
        <end position="130"/>
    </location>
</feature>
<evidence type="ECO:0000256" key="3">
    <source>
        <dbReference type="ARBA" id="ARBA00013081"/>
    </source>
</evidence>
<dbReference type="PANTHER" id="PTHR47992">
    <property type="entry name" value="PROTEIN PHOSPHATASE"/>
    <property type="match status" value="1"/>
</dbReference>
<keyword evidence="13" id="KW-1185">Reference proteome</keyword>
<comment type="caution">
    <text evidence="12">The sequence shown here is derived from an EMBL/GenBank/DDBJ whole genome shotgun (WGS) entry which is preliminary data.</text>
</comment>
<feature type="compositionally biased region" description="Polar residues" evidence="10">
    <location>
        <begin position="18"/>
        <end position="31"/>
    </location>
</feature>
<feature type="compositionally biased region" description="Polar residues" evidence="10">
    <location>
        <begin position="1"/>
        <end position="10"/>
    </location>
</feature>
<dbReference type="InterPro" id="IPR001932">
    <property type="entry name" value="PPM-type_phosphatase-like_dom"/>
</dbReference>
<dbReference type="Pfam" id="PF00481">
    <property type="entry name" value="PP2C"/>
    <property type="match status" value="1"/>
</dbReference>
<feature type="compositionally biased region" description="Low complexity" evidence="10">
    <location>
        <begin position="32"/>
        <end position="43"/>
    </location>
</feature>
<keyword evidence="6" id="KW-0460">Magnesium</keyword>
<dbReference type="InterPro" id="IPR036457">
    <property type="entry name" value="PPM-type-like_dom_sf"/>
</dbReference>
<accession>A0AAE0LD95</accession>
<name>A0AAE0LD95_9CHLO</name>
<dbReference type="CDD" id="cd00143">
    <property type="entry name" value="PP2Cc"/>
    <property type="match status" value="1"/>
</dbReference>
<evidence type="ECO:0000259" key="11">
    <source>
        <dbReference type="PROSITE" id="PS51746"/>
    </source>
</evidence>
<evidence type="ECO:0000313" key="13">
    <source>
        <dbReference type="Proteomes" id="UP001190700"/>
    </source>
</evidence>
<comment type="cofactor">
    <cofactor evidence="2">
        <name>Mg(2+)</name>
        <dbReference type="ChEBI" id="CHEBI:18420"/>
    </cofactor>
</comment>
<evidence type="ECO:0000256" key="10">
    <source>
        <dbReference type="SAM" id="MobiDB-lite"/>
    </source>
</evidence>
<evidence type="ECO:0000256" key="4">
    <source>
        <dbReference type="ARBA" id="ARBA00022723"/>
    </source>
</evidence>
<evidence type="ECO:0000256" key="9">
    <source>
        <dbReference type="RuleBase" id="RU003465"/>
    </source>
</evidence>
<keyword evidence="4" id="KW-0479">Metal-binding</keyword>
<dbReference type="SUPFAM" id="SSF81606">
    <property type="entry name" value="PP2C-like"/>
    <property type="match status" value="1"/>
</dbReference>
<dbReference type="InterPro" id="IPR000222">
    <property type="entry name" value="PP2C_BS"/>
</dbReference>
<evidence type="ECO:0000313" key="12">
    <source>
        <dbReference type="EMBL" id="KAK3281206.1"/>
    </source>
</evidence>
<keyword evidence="7 9" id="KW-0904">Protein phosphatase</keyword>
<keyword evidence="8" id="KW-0464">Manganese</keyword>
<evidence type="ECO:0000256" key="7">
    <source>
        <dbReference type="ARBA" id="ARBA00022912"/>
    </source>
</evidence>
<dbReference type="SMART" id="SM00332">
    <property type="entry name" value="PP2Cc"/>
    <property type="match status" value="1"/>
</dbReference>
<dbReference type="EMBL" id="LGRX02003961">
    <property type="protein sequence ID" value="KAK3281206.1"/>
    <property type="molecule type" value="Genomic_DNA"/>
</dbReference>
<dbReference type="Gene3D" id="3.60.40.10">
    <property type="entry name" value="PPM-type phosphatase domain"/>
    <property type="match status" value="1"/>
</dbReference>
<dbReference type="InterPro" id="IPR015655">
    <property type="entry name" value="PP2C"/>
</dbReference>
<dbReference type="GO" id="GO:0046872">
    <property type="term" value="F:metal ion binding"/>
    <property type="evidence" value="ECO:0007669"/>
    <property type="project" value="UniProtKB-KW"/>
</dbReference>
<protein>
    <recommendedName>
        <fullName evidence="3">protein-serine/threonine phosphatase</fullName>
        <ecNumber evidence="3">3.1.3.16</ecNumber>
    </recommendedName>
</protein>
<dbReference type="GO" id="GO:0004722">
    <property type="term" value="F:protein serine/threonine phosphatase activity"/>
    <property type="evidence" value="ECO:0007669"/>
    <property type="project" value="UniProtKB-EC"/>
</dbReference>
<dbReference type="PROSITE" id="PS51746">
    <property type="entry name" value="PPM_2"/>
    <property type="match status" value="1"/>
</dbReference>
<keyword evidence="5 9" id="KW-0378">Hydrolase</keyword>
<dbReference type="Proteomes" id="UP001190700">
    <property type="component" value="Unassembled WGS sequence"/>
</dbReference>
<evidence type="ECO:0000256" key="1">
    <source>
        <dbReference type="ARBA" id="ARBA00001936"/>
    </source>
</evidence>
<evidence type="ECO:0000256" key="6">
    <source>
        <dbReference type="ARBA" id="ARBA00022842"/>
    </source>
</evidence>
<proteinExistence type="inferred from homology"/>
<evidence type="ECO:0000256" key="8">
    <source>
        <dbReference type="ARBA" id="ARBA00023211"/>
    </source>
</evidence>
<sequence>MGAICSSPSKMSGDYQPSPHQTAQQTATNVTSPASAPGPALPLDSTGTDDGAMPASPAYTEPEPKVEDPQRVTQRSPDTRSKRMSIMRIGNRPGPGDVEAMEEQERRESAQKPVRAAAAGEEVSTSQSSALPRMTAAYMSRAGKEPGYGKTNQDTCFAHVTYGPADAQSVFGVFDGHGPQGHESSGEAKEALPRILLEELASQGTAEKALKATFPRVHTLTSDKVNCEFSGTTAVVVHVKGSALTCGWVGDSRAVVGREGPDGNTQCIALSADHKPDQSQELHRIQSNNGRVDRLVDQEGRQVGPYRVWLRYAWIPGLAMSRSLGDTLAHRVGVSCDPDISKHELTEKDRFLILASDGVWEFISNEEAVGMVSKASSPEEAAEQLVTAAHERWAAEEDGVVDDITVVVVNFNRSSSSVEAVAAVDAA</sequence>
<organism evidence="12 13">
    <name type="scientific">Cymbomonas tetramitiformis</name>
    <dbReference type="NCBI Taxonomy" id="36881"/>
    <lineage>
        <taxon>Eukaryota</taxon>
        <taxon>Viridiplantae</taxon>
        <taxon>Chlorophyta</taxon>
        <taxon>Pyramimonadophyceae</taxon>
        <taxon>Pyramimonadales</taxon>
        <taxon>Pyramimonadaceae</taxon>
        <taxon>Cymbomonas</taxon>
    </lineage>
</organism>
<comment type="similarity">
    <text evidence="9">Belongs to the PP2C family.</text>
</comment>
<feature type="domain" description="PPM-type phosphatase" evidence="11">
    <location>
        <begin position="135"/>
        <end position="411"/>
    </location>
</feature>
<comment type="cofactor">
    <cofactor evidence="1">
        <name>Mn(2+)</name>
        <dbReference type="ChEBI" id="CHEBI:29035"/>
    </cofactor>
</comment>
<evidence type="ECO:0000256" key="5">
    <source>
        <dbReference type="ARBA" id="ARBA00022801"/>
    </source>
</evidence>
<reference evidence="12 13" key="1">
    <citation type="journal article" date="2015" name="Genome Biol. Evol.">
        <title>Comparative Genomics of a Bacterivorous Green Alga Reveals Evolutionary Causalities and Consequences of Phago-Mixotrophic Mode of Nutrition.</title>
        <authorList>
            <person name="Burns J.A."/>
            <person name="Paasch A."/>
            <person name="Narechania A."/>
            <person name="Kim E."/>
        </authorList>
    </citation>
    <scope>NUCLEOTIDE SEQUENCE [LARGE SCALE GENOMIC DNA]</scope>
    <source>
        <strain evidence="12 13">PLY_AMNH</strain>
    </source>
</reference>
<dbReference type="EC" id="3.1.3.16" evidence="3"/>